<proteinExistence type="predicted"/>
<feature type="coiled-coil region" evidence="1">
    <location>
        <begin position="24"/>
        <end position="58"/>
    </location>
</feature>
<accession>A0AAV7MNM2</accession>
<gene>
    <name evidence="3" type="ORF">NDU88_002773</name>
</gene>
<protein>
    <submittedName>
        <fullName evidence="3">Uncharacterized protein</fullName>
    </submittedName>
</protein>
<evidence type="ECO:0000313" key="3">
    <source>
        <dbReference type="EMBL" id="KAJ1105366.1"/>
    </source>
</evidence>
<evidence type="ECO:0000313" key="4">
    <source>
        <dbReference type="Proteomes" id="UP001066276"/>
    </source>
</evidence>
<evidence type="ECO:0000256" key="2">
    <source>
        <dbReference type="SAM" id="MobiDB-lite"/>
    </source>
</evidence>
<evidence type="ECO:0000256" key="1">
    <source>
        <dbReference type="SAM" id="Coils"/>
    </source>
</evidence>
<sequence>MFSSLSVPTACRPLLNQGPRPPDLKVVRKDLAEIGDRVSTLEENASSRDEELEILQQEVIHLKGHHVDLQAHAEDHENSSRRNDVTYDAHPRLQRETTLAPMSKRSLFTS</sequence>
<feature type="region of interest" description="Disordered" evidence="2">
    <location>
        <begin position="1"/>
        <end position="22"/>
    </location>
</feature>
<feature type="compositionally biased region" description="Basic and acidic residues" evidence="2">
    <location>
        <begin position="68"/>
        <end position="95"/>
    </location>
</feature>
<dbReference type="Proteomes" id="UP001066276">
    <property type="component" value="Chromosome 9"/>
</dbReference>
<feature type="region of interest" description="Disordered" evidence="2">
    <location>
        <begin position="68"/>
        <end position="110"/>
    </location>
</feature>
<reference evidence="3" key="1">
    <citation type="journal article" date="2022" name="bioRxiv">
        <title>Sequencing and chromosome-scale assembly of the giantPleurodeles waltlgenome.</title>
        <authorList>
            <person name="Brown T."/>
            <person name="Elewa A."/>
            <person name="Iarovenko S."/>
            <person name="Subramanian E."/>
            <person name="Araus A.J."/>
            <person name="Petzold A."/>
            <person name="Susuki M."/>
            <person name="Suzuki K.-i.T."/>
            <person name="Hayashi T."/>
            <person name="Toyoda A."/>
            <person name="Oliveira C."/>
            <person name="Osipova E."/>
            <person name="Leigh N.D."/>
            <person name="Simon A."/>
            <person name="Yun M.H."/>
        </authorList>
    </citation>
    <scope>NUCLEOTIDE SEQUENCE</scope>
    <source>
        <strain evidence="3">20211129_DDA</strain>
        <tissue evidence="3">Liver</tissue>
    </source>
</reference>
<comment type="caution">
    <text evidence="3">The sequence shown here is derived from an EMBL/GenBank/DDBJ whole genome shotgun (WGS) entry which is preliminary data.</text>
</comment>
<organism evidence="3 4">
    <name type="scientific">Pleurodeles waltl</name>
    <name type="common">Iberian ribbed newt</name>
    <dbReference type="NCBI Taxonomy" id="8319"/>
    <lineage>
        <taxon>Eukaryota</taxon>
        <taxon>Metazoa</taxon>
        <taxon>Chordata</taxon>
        <taxon>Craniata</taxon>
        <taxon>Vertebrata</taxon>
        <taxon>Euteleostomi</taxon>
        <taxon>Amphibia</taxon>
        <taxon>Batrachia</taxon>
        <taxon>Caudata</taxon>
        <taxon>Salamandroidea</taxon>
        <taxon>Salamandridae</taxon>
        <taxon>Pleurodelinae</taxon>
        <taxon>Pleurodeles</taxon>
    </lineage>
</organism>
<name>A0AAV7MNM2_PLEWA</name>
<keyword evidence="1" id="KW-0175">Coiled coil</keyword>
<keyword evidence="4" id="KW-1185">Reference proteome</keyword>
<dbReference type="EMBL" id="JANPWB010000013">
    <property type="protein sequence ID" value="KAJ1105366.1"/>
    <property type="molecule type" value="Genomic_DNA"/>
</dbReference>
<dbReference type="AlphaFoldDB" id="A0AAV7MNM2"/>